<proteinExistence type="predicted"/>
<protein>
    <submittedName>
        <fullName evidence="3">NurA domain-containing protein</fullName>
    </submittedName>
</protein>
<dbReference type="AlphaFoldDB" id="A0A183I7T3"/>
<sequence>MKKDDFKVIRDRVIILDADSKYFAAFAYPLIDSNIPTDIRLYISGNMDSGLELFPTYIVSQIRYLRRGKSMIEVAGVYIFGADVPQRTNEANEKVPQNEGVRHALTVILETEKRMNLWVNEKYGSEKKREYFIL</sequence>
<reference evidence="1 2" key="2">
    <citation type="submission" date="2018-11" db="EMBL/GenBank/DDBJ databases">
        <authorList>
            <consortium name="Pathogen Informatics"/>
        </authorList>
    </citation>
    <scope>NUCLEOTIDE SEQUENCE [LARGE SCALE GENOMIC DNA]</scope>
</reference>
<dbReference type="WBParaSite" id="OFLC_0001580801-mRNA-1">
    <property type="protein sequence ID" value="OFLC_0001580801-mRNA-1"/>
    <property type="gene ID" value="OFLC_0001580801"/>
</dbReference>
<evidence type="ECO:0000313" key="2">
    <source>
        <dbReference type="Proteomes" id="UP000267606"/>
    </source>
</evidence>
<keyword evidence="2" id="KW-1185">Reference proteome</keyword>
<gene>
    <name evidence="1" type="ORF">OFLC_LOCUS15794</name>
</gene>
<reference evidence="3" key="1">
    <citation type="submission" date="2016-06" db="UniProtKB">
        <authorList>
            <consortium name="WormBaseParasite"/>
        </authorList>
    </citation>
    <scope>IDENTIFICATION</scope>
</reference>
<organism evidence="3">
    <name type="scientific">Onchocerca flexuosa</name>
    <dbReference type="NCBI Taxonomy" id="387005"/>
    <lineage>
        <taxon>Eukaryota</taxon>
        <taxon>Metazoa</taxon>
        <taxon>Ecdysozoa</taxon>
        <taxon>Nematoda</taxon>
        <taxon>Chromadorea</taxon>
        <taxon>Rhabditida</taxon>
        <taxon>Spirurina</taxon>
        <taxon>Spiruromorpha</taxon>
        <taxon>Filarioidea</taxon>
        <taxon>Onchocercidae</taxon>
        <taxon>Onchocerca</taxon>
    </lineage>
</organism>
<dbReference type="EMBL" id="UZAJ01042901">
    <property type="protein sequence ID" value="VDP23912.1"/>
    <property type="molecule type" value="Genomic_DNA"/>
</dbReference>
<evidence type="ECO:0000313" key="1">
    <source>
        <dbReference type="EMBL" id="VDP23912.1"/>
    </source>
</evidence>
<dbReference type="Proteomes" id="UP000267606">
    <property type="component" value="Unassembled WGS sequence"/>
</dbReference>
<accession>A0A183I7T3</accession>
<evidence type="ECO:0000313" key="3">
    <source>
        <dbReference type="WBParaSite" id="OFLC_0001580801-mRNA-1"/>
    </source>
</evidence>
<name>A0A183I7T3_9BILA</name>